<accession>A0A099LLE1</accession>
<proteinExistence type="predicted"/>
<dbReference type="NCBIfam" id="NF006465">
    <property type="entry name" value="PRK08868.1"/>
    <property type="match status" value="1"/>
</dbReference>
<dbReference type="Gene3D" id="3.30.160.170">
    <property type="entry name" value="FlaG-like"/>
    <property type="match status" value="1"/>
</dbReference>
<dbReference type="PANTHER" id="PTHR37166:SF1">
    <property type="entry name" value="PROTEIN FLAG"/>
    <property type="match status" value="1"/>
</dbReference>
<reference evidence="2 3" key="1">
    <citation type="submission" date="2014-04" db="EMBL/GenBank/DDBJ databases">
        <title>Genome sequencing of Vibrio navarrensis strains.</title>
        <authorList>
            <person name="Gladney L.M."/>
            <person name="Katz L.S."/>
            <person name="Marino-Ramirez L."/>
            <person name="Jordan I.K."/>
        </authorList>
    </citation>
    <scope>NUCLEOTIDE SEQUENCE [LARGE SCALE GENOMIC DNA]</scope>
    <source>
        <strain evidence="2 3">ATCC 51183</strain>
    </source>
</reference>
<dbReference type="GeneID" id="43684795"/>
<dbReference type="Pfam" id="PF03646">
    <property type="entry name" value="FlaG"/>
    <property type="match status" value="1"/>
</dbReference>
<dbReference type="AlphaFoldDB" id="A0A099LLE1"/>
<dbReference type="RefSeq" id="WP_039430207.1">
    <property type="nucleotide sequence ID" value="NZ_CAWPVW010000055.1"/>
</dbReference>
<organism evidence="2 3">
    <name type="scientific">Vibrio navarrensis</name>
    <dbReference type="NCBI Taxonomy" id="29495"/>
    <lineage>
        <taxon>Bacteria</taxon>
        <taxon>Pseudomonadati</taxon>
        <taxon>Pseudomonadota</taxon>
        <taxon>Gammaproteobacteria</taxon>
        <taxon>Vibrionales</taxon>
        <taxon>Vibrionaceae</taxon>
        <taxon>Vibrio</taxon>
    </lineage>
</organism>
<keyword evidence="3" id="KW-1185">Reference proteome</keyword>
<feature type="compositionally biased region" description="Polar residues" evidence="1">
    <location>
        <begin position="1"/>
        <end position="20"/>
    </location>
</feature>
<dbReference type="InterPro" id="IPR035924">
    <property type="entry name" value="FlaG-like_sf"/>
</dbReference>
<keyword evidence="2" id="KW-0966">Cell projection</keyword>
<dbReference type="PANTHER" id="PTHR37166">
    <property type="entry name" value="PROTEIN FLAG"/>
    <property type="match status" value="1"/>
</dbReference>
<comment type="caution">
    <text evidence="2">The sequence shown here is derived from an EMBL/GenBank/DDBJ whole genome shotgun (WGS) entry which is preliminary data.</text>
</comment>
<evidence type="ECO:0000313" key="2">
    <source>
        <dbReference type="EMBL" id="KGK08943.1"/>
    </source>
</evidence>
<protein>
    <submittedName>
        <fullName evidence="2">Flagellar protein FlaG</fullName>
    </submittedName>
</protein>
<dbReference type="STRING" id="29495.EA26_17105"/>
<keyword evidence="2" id="KW-0282">Flagellum</keyword>
<dbReference type="Proteomes" id="UP000029994">
    <property type="component" value="Unassembled WGS sequence"/>
</dbReference>
<dbReference type="EMBL" id="JMCG01000002">
    <property type="protein sequence ID" value="KGK08943.1"/>
    <property type="molecule type" value="Genomic_DNA"/>
</dbReference>
<evidence type="ECO:0000313" key="3">
    <source>
        <dbReference type="Proteomes" id="UP000029994"/>
    </source>
</evidence>
<dbReference type="eggNOG" id="COG1334">
    <property type="taxonomic scope" value="Bacteria"/>
</dbReference>
<name>A0A099LLE1_9VIBR</name>
<feature type="region of interest" description="Disordered" evidence="1">
    <location>
        <begin position="1"/>
        <end position="48"/>
    </location>
</feature>
<gene>
    <name evidence="2" type="ORF">EA26_17105</name>
</gene>
<sequence>MEISSYTSNIQPYGLQNGTNVAYDKSGAVPSMSGPKENSSPETVKNDDANFSIEAAVKMSQERQQLNREERIKMVEKMNEFISSINKGVSFKVDEESGKDVVTIYEARTGDIIRQIPDEEMLEIFRRLVSQATRSGLLVDKV</sequence>
<dbReference type="InterPro" id="IPR005186">
    <property type="entry name" value="FlaG"/>
</dbReference>
<keyword evidence="2" id="KW-0969">Cilium</keyword>
<evidence type="ECO:0000256" key="1">
    <source>
        <dbReference type="SAM" id="MobiDB-lite"/>
    </source>
</evidence>
<dbReference type="SUPFAM" id="SSF160214">
    <property type="entry name" value="FlaG-like"/>
    <property type="match status" value="1"/>
</dbReference>